<proteinExistence type="predicted"/>
<feature type="signal peptide" evidence="1">
    <location>
        <begin position="1"/>
        <end position="20"/>
    </location>
</feature>
<dbReference type="AlphaFoldDB" id="A0A6A4TBL3"/>
<protein>
    <submittedName>
        <fullName evidence="2">Uncharacterized protein</fullName>
    </submittedName>
</protein>
<dbReference type="Proteomes" id="UP000438429">
    <property type="component" value="Unassembled WGS sequence"/>
</dbReference>
<reference evidence="2 3" key="1">
    <citation type="submission" date="2019-06" db="EMBL/GenBank/DDBJ databases">
        <title>Draft genomes of female and male turbot (Scophthalmus maximus).</title>
        <authorList>
            <person name="Xu H."/>
            <person name="Xu X.-W."/>
            <person name="Shao C."/>
            <person name="Chen S."/>
        </authorList>
    </citation>
    <scope>NUCLEOTIDE SEQUENCE [LARGE SCALE GENOMIC DNA]</scope>
    <source>
        <strain evidence="2">Ysfricsl-2016a</strain>
        <tissue evidence="2">Blood</tissue>
    </source>
</reference>
<comment type="caution">
    <text evidence="2">The sequence shown here is derived from an EMBL/GenBank/DDBJ whole genome shotgun (WGS) entry which is preliminary data.</text>
</comment>
<evidence type="ECO:0000313" key="2">
    <source>
        <dbReference type="EMBL" id="KAF0041778.1"/>
    </source>
</evidence>
<sequence>MRAVLRSFLLITCLHLKTHTLFKPSVSERIIAAVINAVDDAVDFPADAAFGSVPDAESFGLLDVEQRRFNLWLVVSLALAVRAPATVDVRILLLKLRGHVETIKLVLEK</sequence>
<feature type="chain" id="PRO_5025400687" evidence="1">
    <location>
        <begin position="21"/>
        <end position="109"/>
    </location>
</feature>
<dbReference type="EMBL" id="VEVO01000005">
    <property type="protein sequence ID" value="KAF0041778.1"/>
    <property type="molecule type" value="Genomic_DNA"/>
</dbReference>
<evidence type="ECO:0000256" key="1">
    <source>
        <dbReference type="SAM" id="SignalP"/>
    </source>
</evidence>
<gene>
    <name evidence="2" type="ORF">F2P81_005310</name>
</gene>
<accession>A0A6A4TBL3</accession>
<organism evidence="2 3">
    <name type="scientific">Scophthalmus maximus</name>
    <name type="common">Turbot</name>
    <name type="synonym">Psetta maxima</name>
    <dbReference type="NCBI Taxonomy" id="52904"/>
    <lineage>
        <taxon>Eukaryota</taxon>
        <taxon>Metazoa</taxon>
        <taxon>Chordata</taxon>
        <taxon>Craniata</taxon>
        <taxon>Vertebrata</taxon>
        <taxon>Euteleostomi</taxon>
        <taxon>Actinopterygii</taxon>
        <taxon>Neopterygii</taxon>
        <taxon>Teleostei</taxon>
        <taxon>Neoteleostei</taxon>
        <taxon>Acanthomorphata</taxon>
        <taxon>Carangaria</taxon>
        <taxon>Pleuronectiformes</taxon>
        <taxon>Pleuronectoidei</taxon>
        <taxon>Scophthalmidae</taxon>
        <taxon>Scophthalmus</taxon>
    </lineage>
</organism>
<keyword evidence="1" id="KW-0732">Signal</keyword>
<evidence type="ECO:0000313" key="3">
    <source>
        <dbReference type="Proteomes" id="UP000438429"/>
    </source>
</evidence>
<name>A0A6A4TBL3_SCOMX</name>